<keyword evidence="2" id="KW-1185">Reference proteome</keyword>
<reference evidence="1" key="1">
    <citation type="submission" date="2019-06" db="EMBL/GenBank/DDBJ databases">
        <authorList>
            <person name="Zheng W."/>
        </authorList>
    </citation>
    <scope>NUCLEOTIDE SEQUENCE</scope>
    <source>
        <strain evidence="1">QDHG01</strain>
    </source>
</reference>
<proteinExistence type="predicted"/>
<dbReference type="Proteomes" id="UP000785679">
    <property type="component" value="Unassembled WGS sequence"/>
</dbReference>
<dbReference type="AlphaFoldDB" id="A0A8J8P3M6"/>
<name>A0A8J8P3M6_HALGN</name>
<accession>A0A8J8P3M6</accession>
<evidence type="ECO:0000313" key="1">
    <source>
        <dbReference type="EMBL" id="TNV86821.1"/>
    </source>
</evidence>
<comment type="caution">
    <text evidence="1">The sequence shown here is derived from an EMBL/GenBank/DDBJ whole genome shotgun (WGS) entry which is preliminary data.</text>
</comment>
<gene>
    <name evidence="1" type="ORF">FGO68_gene3734</name>
</gene>
<dbReference type="EMBL" id="RRYP01000817">
    <property type="protein sequence ID" value="TNV86821.1"/>
    <property type="molecule type" value="Genomic_DNA"/>
</dbReference>
<protein>
    <submittedName>
        <fullName evidence="1">Uncharacterized protein</fullName>
    </submittedName>
</protein>
<organism evidence="1 2">
    <name type="scientific">Halteria grandinella</name>
    <dbReference type="NCBI Taxonomy" id="5974"/>
    <lineage>
        <taxon>Eukaryota</taxon>
        <taxon>Sar</taxon>
        <taxon>Alveolata</taxon>
        <taxon>Ciliophora</taxon>
        <taxon>Intramacronucleata</taxon>
        <taxon>Spirotrichea</taxon>
        <taxon>Stichotrichia</taxon>
        <taxon>Sporadotrichida</taxon>
        <taxon>Halteriidae</taxon>
        <taxon>Halteria</taxon>
    </lineage>
</organism>
<evidence type="ECO:0000313" key="2">
    <source>
        <dbReference type="Proteomes" id="UP000785679"/>
    </source>
</evidence>
<sequence length="602" mass="69951">MAANILYNKLLMSSTRRRHSLIQEVDYAIQKVHRLSVDITHVEAIQEFKDQEDIKLVRRQSQDQQEYSPPKSASLGIKLSKLLRRPSLHKRRNTIIVKPQDMEKDLDNQISDILNKPQLTKQVIKGEEQKPLSKEERRKEALDRVRCKMLEYQQTQIGLQTLELSKNLSDFGKYLHQEKDVIEKKMKNQEKSIFRLTLQQRQLNDILKQRPLSGFNRRLIKSKSGELSRQAMMELNSSLALDQKLSNLIKQTEENIDSHKGSPTSRKVVSRTNTLREDLQETIKDINFTKGADCLRKMFELKRKQIIEGDPKKFTFLEIKKRQNKPLAKLIIPQSVAQIEKDIHKTFEERNGHKNKRKTIKDQMKRADLDPNQSKALFKIFQNADQLQEETESTTTASALQTPQDFELKKSITPHKKILPSKSQPMLTVIHEQPEKRAISPPRITFSQGLFNQVHQEVKLRQDLRGQKSQKKLYFGQQQGSGLSTTLQNHTMKNKFGYEFQPEAFNKRSIAALTTDFIQIISLNQRQKSQDQINQAIDKKNHQSARLGGIWNIINNGSVQRQLLQSNLSSIPMEQHRFKQVLKLVPKTMQTLDILNKIDIAK</sequence>